<dbReference type="Pfam" id="PF16541">
    <property type="entry name" value="AltA1"/>
    <property type="match status" value="1"/>
</dbReference>
<keyword evidence="4" id="KW-1015">Disulfide bond</keyword>
<dbReference type="GeneID" id="29983428"/>
<dbReference type="EMBL" id="JPDN02000016">
    <property type="protein sequence ID" value="PON25832.1"/>
    <property type="molecule type" value="Genomic_DNA"/>
</dbReference>
<gene>
    <name evidence="8" type="ORF">TGAM01_v205269</name>
    <name evidence="7" type="ORF">TGAMA5MH_09196</name>
</gene>
<evidence type="ECO:0000259" key="6">
    <source>
        <dbReference type="Pfam" id="PF16541"/>
    </source>
</evidence>
<feature type="domain" description="AA1-like" evidence="6">
    <location>
        <begin position="56"/>
        <end position="182"/>
    </location>
</feature>
<dbReference type="RefSeq" id="XP_018663383.1">
    <property type="nucleotide sequence ID" value="XM_018803345.1"/>
</dbReference>
<evidence type="ECO:0000256" key="1">
    <source>
        <dbReference type="ARBA" id="ARBA00004613"/>
    </source>
</evidence>
<dbReference type="GO" id="GO:0005576">
    <property type="term" value="C:extracellular region"/>
    <property type="evidence" value="ECO:0007669"/>
    <property type="project" value="UniProtKB-SubCell"/>
</dbReference>
<dbReference type="EMBL" id="MTYH01000098">
    <property type="protein sequence ID" value="PNP38970.1"/>
    <property type="molecule type" value="Genomic_DNA"/>
</dbReference>
<organism evidence="7 10">
    <name type="scientific">Trichoderma gamsii</name>
    <dbReference type="NCBI Taxonomy" id="398673"/>
    <lineage>
        <taxon>Eukaryota</taxon>
        <taxon>Fungi</taxon>
        <taxon>Dikarya</taxon>
        <taxon>Ascomycota</taxon>
        <taxon>Pezizomycotina</taxon>
        <taxon>Sordariomycetes</taxon>
        <taxon>Hypocreomycetidae</taxon>
        <taxon>Hypocreales</taxon>
        <taxon>Hypocreaceae</taxon>
        <taxon>Trichoderma</taxon>
    </lineage>
</organism>
<keyword evidence="3 5" id="KW-0732">Signal</keyword>
<dbReference type="Proteomes" id="UP000054821">
    <property type="component" value="Unassembled WGS sequence"/>
</dbReference>
<reference evidence="7 10" key="2">
    <citation type="submission" date="2017-02" db="EMBL/GenBank/DDBJ databases">
        <title>Genomes of Trichoderma spp. with biocontrol activity.</title>
        <authorList>
            <person name="Gardiner D."/>
            <person name="Kazan K."/>
            <person name="Vos C."/>
            <person name="Harvey P."/>
        </authorList>
    </citation>
    <scope>NUCLEOTIDE SEQUENCE [LARGE SCALE GENOMIC DNA]</scope>
    <source>
        <strain evidence="7 10">A5MH</strain>
    </source>
</reference>
<dbReference type="InterPro" id="IPR032382">
    <property type="entry name" value="AltA1"/>
</dbReference>
<sequence length="198" mass="21343">MLSLLSTLLLAGSALALPSRVVPRDANTSYPPPPATTSTGCTASSTKVSKWTVDEFDFHASYTFSTPAHQNSWGYVNFTLSNPALNYTPVCSAASDQLSDFFYGNFVYNCEVPASAGADKATFTFARPNDSLAINQTWHCADEGSRFTAQGGVQLNLTCSDTTWQNPNWQPGQIYSQRTVTCGKVTVPATIEEMSAVL</sequence>
<dbReference type="Proteomes" id="UP000236546">
    <property type="component" value="Unassembled WGS sequence"/>
</dbReference>
<evidence type="ECO:0000313" key="9">
    <source>
        <dbReference type="Proteomes" id="UP000054821"/>
    </source>
</evidence>
<accession>A0A0W7VVA5</accession>
<comment type="subcellular location">
    <subcellularLocation>
        <location evidence="1">Secreted</location>
    </subcellularLocation>
</comment>
<feature type="chain" id="PRO_5014528240" description="AA1-like domain-containing protein" evidence="5">
    <location>
        <begin position="17"/>
        <end position="198"/>
    </location>
</feature>
<reference evidence="8" key="3">
    <citation type="submission" date="2017-08" db="EMBL/GenBank/DDBJ databases">
        <title>Trichoderma gamsii strain T6085, whole genome shotgun sequencing project.</title>
        <authorList>
            <person name="Baroncelli R."/>
        </authorList>
    </citation>
    <scope>NUCLEOTIDE SEQUENCE</scope>
    <source>
        <strain evidence="8">T6085</strain>
    </source>
</reference>
<evidence type="ECO:0000256" key="4">
    <source>
        <dbReference type="ARBA" id="ARBA00023157"/>
    </source>
</evidence>
<proteinExistence type="predicted"/>
<protein>
    <recommendedName>
        <fullName evidence="6">AA1-like domain-containing protein</fullName>
    </recommendedName>
</protein>
<dbReference type="OrthoDB" id="3539798at2759"/>
<dbReference type="AlphaFoldDB" id="A0A0W7VVA5"/>
<evidence type="ECO:0000313" key="8">
    <source>
        <dbReference type="EMBL" id="PON25832.1"/>
    </source>
</evidence>
<name>A0A0W7VVA5_9HYPO</name>
<keyword evidence="9" id="KW-1185">Reference proteome</keyword>
<evidence type="ECO:0000256" key="3">
    <source>
        <dbReference type="ARBA" id="ARBA00022729"/>
    </source>
</evidence>
<evidence type="ECO:0000313" key="7">
    <source>
        <dbReference type="EMBL" id="PNP38970.1"/>
    </source>
</evidence>
<reference evidence="8 9" key="1">
    <citation type="journal article" date="2016" name="Genome Announc.">
        <title>Draft Whole-Genome Sequence of Trichoderma gamsii T6085, a Promising Biocontrol Agent of Fusarium Head Blight on Wheat.</title>
        <authorList>
            <person name="Baroncelli R."/>
            <person name="Zapparata A."/>
            <person name="Piaggeschi G."/>
            <person name="Sarrocco S."/>
            <person name="Vannacci G."/>
        </authorList>
    </citation>
    <scope>NUCLEOTIDE SEQUENCE [LARGE SCALE GENOMIC DNA]</scope>
    <source>
        <strain evidence="8 9">T6085</strain>
    </source>
</reference>
<feature type="signal peptide" evidence="5">
    <location>
        <begin position="1"/>
        <end position="16"/>
    </location>
</feature>
<comment type="caution">
    <text evidence="7">The sequence shown here is derived from an EMBL/GenBank/DDBJ whole genome shotgun (WGS) entry which is preliminary data.</text>
</comment>
<keyword evidence="2" id="KW-0964">Secreted</keyword>
<evidence type="ECO:0000256" key="5">
    <source>
        <dbReference type="SAM" id="SignalP"/>
    </source>
</evidence>
<evidence type="ECO:0000256" key="2">
    <source>
        <dbReference type="ARBA" id="ARBA00022525"/>
    </source>
</evidence>
<evidence type="ECO:0000313" key="10">
    <source>
        <dbReference type="Proteomes" id="UP000236546"/>
    </source>
</evidence>